<comment type="caution">
    <text evidence="2">The sequence shown here is derived from an EMBL/GenBank/DDBJ whole genome shotgun (WGS) entry which is preliminary data.</text>
</comment>
<dbReference type="EMBL" id="DRLD01000390">
    <property type="protein sequence ID" value="HED11765.1"/>
    <property type="molecule type" value="Genomic_DNA"/>
</dbReference>
<organism evidence="2">
    <name type="scientific">Caldithrix abyssi</name>
    <dbReference type="NCBI Taxonomy" id="187145"/>
    <lineage>
        <taxon>Bacteria</taxon>
        <taxon>Pseudomonadati</taxon>
        <taxon>Calditrichota</taxon>
        <taxon>Calditrichia</taxon>
        <taxon>Calditrichales</taxon>
        <taxon>Calditrichaceae</taxon>
        <taxon>Caldithrix</taxon>
    </lineage>
</organism>
<dbReference type="AlphaFoldDB" id="A0A7V1LPL3"/>
<proteinExistence type="predicted"/>
<dbReference type="Gene3D" id="2.60.40.10">
    <property type="entry name" value="Immunoglobulins"/>
    <property type="match status" value="1"/>
</dbReference>
<feature type="region of interest" description="Disordered" evidence="1">
    <location>
        <begin position="396"/>
        <end position="421"/>
    </location>
</feature>
<accession>A0A7V1LPL3</accession>
<name>A0A7V1LPL3_CALAY</name>
<sequence>MRKQLTIIGIMILLPVSLWAQFSKVNRDSLYLHGIQKEWSRAQVQDYLSWEQARFGAADGGSLRQSAIMNGNKITTEIWNFGSISSPGNRVTDIVWEGLGYGYEFGPFVAAEIEVPKGSHPDAMIKRDKFGRVVTNAKGDTVYIAHVISDGLKSNGGEISGDGLQRWGWQPLPQSDDGKNEFLSLDSRFMPTSDDRDRDGDGKPDSWPEGFYNATLRKYVWPGALGQGATNADKETFYVMDDRDNKEFAYYPYPGDSVRKGLGLEVEGRYYQWSNAEAEDALFLIYKIRNKGHFDLENVIFGMWGDPHIGGPDDWRDDWASFNTELEMTFAWDADGKSINDPQIIPGYLGYKFLESPGISNDGIDNDDDGMVDESWTDGIDNDGDWNEETDDVGIDGVPNTGDLGEKDGVPTAGDPFDISKPGEPNFEFTDIDESDMLGLTSFAQPGFSGLRISDDERIWRDYLQPGKFDTTEVQGDYVFLYGSGKFTLKSIFNVDETLISEAIKRFSIALIVAADRADLLLNANAVQRIYNSGYQFAKPPAKPRLTLVPGDKKVTLYWDDAAESSVDPISKEQDFEGYIIYRSTDYGFLDQQTITDANGNKFLFKPLESPTGVPARFDLINGITGPAKTPFRSRGVAFYLGDDVGIRHVYVDSNNVINGQTYYYAVTAYDRGSDSLRIPPSETSKIISYNAVLNQYNFDVNTGTVIPRAKAAGYRTAEIVDHSINAGIVREQGFSTGTFGLDIIDPRKVEEDNKFIIEFSDTSGVTEYSVLDTKEKTETFTSFYENYVPLGNPYLKGSTVKVTDNSGTVYTESVDYSLDSTGGAIMVFDPALHPGANMLDNTDYQISYENYALYRSTRIDSQQTNPIFDGLRLVVKESAFQLNRKLTGWSASSRSDLEYQVFQNANYPEDPYDYEFQFFDTIVDTSINNVALNFKLRDVVNQTDMDIYVTEPVATRNKIWELGETFFILRGGQKASNSVWQVKFTSSEGDGAPNPGANDRFYLATDKPFANGDRFSFTTKAAKVVVEEAKNQLDRIAVVPNPYVATNVIEPLNPTARTTRGYRRIYFNHLPAQCTIRIYTTAGELVKTLEHNSTIDDGKMFWDLLTKDNMEVAYGLYFYHVDAPGIGQKVGKFAIIK</sequence>
<dbReference type="Gene3D" id="2.60.40.4070">
    <property type="match status" value="1"/>
</dbReference>
<feature type="compositionally biased region" description="Basic and acidic residues" evidence="1">
    <location>
        <begin position="193"/>
        <end position="206"/>
    </location>
</feature>
<protein>
    <recommendedName>
        <fullName evidence="3">T9SS type A sorting domain-containing protein</fullName>
    </recommendedName>
</protein>
<evidence type="ECO:0000313" key="2">
    <source>
        <dbReference type="EMBL" id="HED11765.1"/>
    </source>
</evidence>
<evidence type="ECO:0008006" key="3">
    <source>
        <dbReference type="Google" id="ProtNLM"/>
    </source>
</evidence>
<feature type="region of interest" description="Disordered" evidence="1">
    <location>
        <begin position="189"/>
        <end position="209"/>
    </location>
</feature>
<dbReference type="Proteomes" id="UP000886005">
    <property type="component" value="Unassembled WGS sequence"/>
</dbReference>
<evidence type="ECO:0000256" key="1">
    <source>
        <dbReference type="SAM" id="MobiDB-lite"/>
    </source>
</evidence>
<reference evidence="2" key="1">
    <citation type="journal article" date="2020" name="mSystems">
        <title>Genome- and Community-Level Interaction Insights into Carbon Utilization and Element Cycling Functions of Hydrothermarchaeota in Hydrothermal Sediment.</title>
        <authorList>
            <person name="Zhou Z."/>
            <person name="Liu Y."/>
            <person name="Xu W."/>
            <person name="Pan J."/>
            <person name="Luo Z.H."/>
            <person name="Li M."/>
        </authorList>
    </citation>
    <scope>NUCLEOTIDE SEQUENCE [LARGE SCALE GENOMIC DNA]</scope>
    <source>
        <strain evidence="2">HyVt-456</strain>
    </source>
</reference>
<dbReference type="InterPro" id="IPR013783">
    <property type="entry name" value="Ig-like_fold"/>
</dbReference>
<gene>
    <name evidence="2" type="ORF">ENJ10_13820</name>
</gene>